<keyword evidence="2" id="KW-1185">Reference proteome</keyword>
<protein>
    <submittedName>
        <fullName evidence="1">Uncharacterized protein</fullName>
    </submittedName>
</protein>
<evidence type="ECO:0000313" key="2">
    <source>
        <dbReference type="Proteomes" id="UP001144978"/>
    </source>
</evidence>
<name>A0ACC1Q4Q7_9APHY</name>
<reference evidence="1" key="1">
    <citation type="submission" date="2022-08" db="EMBL/GenBank/DDBJ databases">
        <title>Genome Sequence of Pycnoporus sanguineus.</title>
        <authorList>
            <person name="Buettner E."/>
        </authorList>
    </citation>
    <scope>NUCLEOTIDE SEQUENCE</scope>
    <source>
        <strain evidence="1">CG-C14</strain>
    </source>
</reference>
<gene>
    <name evidence="1" type="ORF">NUW54_g2480</name>
</gene>
<sequence>MTPVSAYREHATYTPMYPQVSPPQDTRRYRTPERDDEVMLSGRKKPVCQACGLPMAGHKRPNGVVGLPVPEDTGSA</sequence>
<evidence type="ECO:0000313" key="1">
    <source>
        <dbReference type="EMBL" id="KAJ3010445.1"/>
    </source>
</evidence>
<proteinExistence type="predicted"/>
<accession>A0ACC1Q4Q7</accession>
<dbReference type="EMBL" id="JANSHE010000469">
    <property type="protein sequence ID" value="KAJ3010445.1"/>
    <property type="molecule type" value="Genomic_DNA"/>
</dbReference>
<dbReference type="Proteomes" id="UP001144978">
    <property type="component" value="Unassembled WGS sequence"/>
</dbReference>
<comment type="caution">
    <text evidence="1">The sequence shown here is derived from an EMBL/GenBank/DDBJ whole genome shotgun (WGS) entry which is preliminary data.</text>
</comment>
<organism evidence="1 2">
    <name type="scientific">Trametes sanguinea</name>
    <dbReference type="NCBI Taxonomy" id="158606"/>
    <lineage>
        <taxon>Eukaryota</taxon>
        <taxon>Fungi</taxon>
        <taxon>Dikarya</taxon>
        <taxon>Basidiomycota</taxon>
        <taxon>Agaricomycotina</taxon>
        <taxon>Agaricomycetes</taxon>
        <taxon>Polyporales</taxon>
        <taxon>Polyporaceae</taxon>
        <taxon>Trametes</taxon>
    </lineage>
</organism>